<dbReference type="SUPFAM" id="SSF81383">
    <property type="entry name" value="F-box domain"/>
    <property type="match status" value="1"/>
</dbReference>
<feature type="domain" description="F-box" evidence="1">
    <location>
        <begin position="13"/>
        <end position="64"/>
    </location>
</feature>
<keyword evidence="3" id="KW-1185">Reference proteome</keyword>
<evidence type="ECO:0000313" key="3">
    <source>
        <dbReference type="Proteomes" id="UP001202328"/>
    </source>
</evidence>
<evidence type="ECO:0000259" key="1">
    <source>
        <dbReference type="PROSITE" id="PS50181"/>
    </source>
</evidence>
<dbReference type="SMART" id="SM00256">
    <property type="entry name" value="FBOX"/>
    <property type="match status" value="1"/>
</dbReference>
<accession>A0AAD4XW30</accession>
<dbReference type="EMBL" id="JAJJMB010002088">
    <property type="protein sequence ID" value="KAI3952868.1"/>
    <property type="molecule type" value="Genomic_DNA"/>
</dbReference>
<dbReference type="InterPro" id="IPR036047">
    <property type="entry name" value="F-box-like_dom_sf"/>
</dbReference>
<gene>
    <name evidence="2" type="ORF">MKW98_005095</name>
</gene>
<reference evidence="2" key="1">
    <citation type="submission" date="2022-04" db="EMBL/GenBank/DDBJ databases">
        <title>A functionally conserved STORR gene fusion in Papaver species that diverged 16.8 million years ago.</title>
        <authorList>
            <person name="Catania T."/>
        </authorList>
    </citation>
    <scope>NUCLEOTIDE SEQUENCE</scope>
    <source>
        <strain evidence="2">S-188037</strain>
    </source>
</reference>
<protein>
    <recommendedName>
        <fullName evidence="1">F-box domain-containing protein</fullName>
    </recommendedName>
</protein>
<dbReference type="PROSITE" id="PS50181">
    <property type="entry name" value="FBOX"/>
    <property type="match status" value="1"/>
</dbReference>
<dbReference type="PANTHER" id="PTHR31672:SF13">
    <property type="entry name" value="F-BOX PROTEIN CPR30-LIKE"/>
    <property type="match status" value="1"/>
</dbReference>
<organism evidence="2 3">
    <name type="scientific">Papaver atlanticum</name>
    <dbReference type="NCBI Taxonomy" id="357466"/>
    <lineage>
        <taxon>Eukaryota</taxon>
        <taxon>Viridiplantae</taxon>
        <taxon>Streptophyta</taxon>
        <taxon>Embryophyta</taxon>
        <taxon>Tracheophyta</taxon>
        <taxon>Spermatophyta</taxon>
        <taxon>Magnoliopsida</taxon>
        <taxon>Ranunculales</taxon>
        <taxon>Papaveraceae</taxon>
        <taxon>Papaveroideae</taxon>
        <taxon>Papaver</taxon>
    </lineage>
</organism>
<dbReference type="AlphaFoldDB" id="A0AAD4XW30"/>
<dbReference type="Gene3D" id="1.20.1280.50">
    <property type="match status" value="1"/>
</dbReference>
<dbReference type="PANTHER" id="PTHR31672">
    <property type="entry name" value="BNACNNG10540D PROTEIN"/>
    <property type="match status" value="1"/>
</dbReference>
<sequence>MKDMKAVRLEMHISMDTILPSDLTLNILSRLPADSVIQCKQVCKTWKNLLCQPSFPQAHLLHQLSQLNGNCYSSLSSHPAINIPVGLLFSFTLTLERGNQLYYGEYDNQTRNKLRKINQPPIVGKSVIGSCNGLICFSENKG</sequence>
<dbReference type="Pfam" id="PF00646">
    <property type="entry name" value="F-box"/>
    <property type="match status" value="1"/>
</dbReference>
<evidence type="ECO:0000313" key="2">
    <source>
        <dbReference type="EMBL" id="KAI3952868.1"/>
    </source>
</evidence>
<dbReference type="Proteomes" id="UP001202328">
    <property type="component" value="Unassembled WGS sequence"/>
</dbReference>
<dbReference type="CDD" id="cd22157">
    <property type="entry name" value="F-box_AtFBW1-like"/>
    <property type="match status" value="1"/>
</dbReference>
<comment type="caution">
    <text evidence="2">The sequence shown here is derived from an EMBL/GenBank/DDBJ whole genome shotgun (WGS) entry which is preliminary data.</text>
</comment>
<proteinExistence type="predicted"/>
<dbReference type="InterPro" id="IPR001810">
    <property type="entry name" value="F-box_dom"/>
</dbReference>
<dbReference type="InterPro" id="IPR050796">
    <property type="entry name" value="SCF_F-box_component"/>
</dbReference>
<name>A0AAD4XW30_9MAGN</name>